<evidence type="ECO:0000313" key="1">
    <source>
        <dbReference type="EMBL" id="GDY80454.1"/>
    </source>
</evidence>
<sequence>MGGPLEGALAAAIGLLFLESAYDAVRYVVTKFARMTPERVVLDRRDGKRRLVFGW</sequence>
<accession>A0A4D4N984</accession>
<reference evidence="1 2" key="1">
    <citation type="submission" date="2019-04" db="EMBL/GenBank/DDBJ databases">
        <title>Draft genome sequences of Streptomyces avermitilis ATCC 31267.</title>
        <authorList>
            <person name="Komaki H."/>
            <person name="Tamura T."/>
            <person name="Hosoyama A."/>
        </authorList>
    </citation>
    <scope>NUCLEOTIDE SEQUENCE [LARGE SCALE GENOMIC DNA]</scope>
    <source>
        <strain evidence="1 2">ATCC 31267</strain>
    </source>
</reference>
<organism evidence="1 2">
    <name type="scientific">Streptomyces avermitilis</name>
    <dbReference type="NCBI Taxonomy" id="33903"/>
    <lineage>
        <taxon>Bacteria</taxon>
        <taxon>Bacillati</taxon>
        <taxon>Actinomycetota</taxon>
        <taxon>Actinomycetes</taxon>
        <taxon>Kitasatosporales</taxon>
        <taxon>Streptomycetaceae</taxon>
        <taxon>Streptomyces</taxon>
    </lineage>
</organism>
<comment type="caution">
    <text evidence="1">The sequence shown here is derived from an EMBL/GenBank/DDBJ whole genome shotgun (WGS) entry which is preliminary data.</text>
</comment>
<evidence type="ECO:0000313" key="2">
    <source>
        <dbReference type="Proteomes" id="UP000299211"/>
    </source>
</evidence>
<dbReference type="Proteomes" id="UP000299211">
    <property type="component" value="Unassembled WGS sequence"/>
</dbReference>
<proteinExistence type="predicted"/>
<dbReference type="EMBL" id="BJHY01000003">
    <property type="protein sequence ID" value="GDY80454.1"/>
    <property type="molecule type" value="Genomic_DNA"/>
</dbReference>
<dbReference type="AlphaFoldDB" id="A0A4D4N984"/>
<protein>
    <submittedName>
        <fullName evidence="1">Uncharacterized protein</fullName>
    </submittedName>
</protein>
<name>A0A4D4N984_STRAX</name>
<gene>
    <name evidence="1" type="ORF">SAV31267_099390</name>
</gene>